<evidence type="ECO:0000313" key="3">
    <source>
        <dbReference type="Proteomes" id="UP001558652"/>
    </source>
</evidence>
<feature type="compositionally biased region" description="Polar residues" evidence="1">
    <location>
        <begin position="1"/>
        <end position="10"/>
    </location>
</feature>
<reference evidence="2 3" key="1">
    <citation type="submission" date="2024-07" db="EMBL/GenBank/DDBJ databases">
        <title>Chromosome-level genome assembly of the water stick insect Ranatra chinensis (Heteroptera: Nepidae).</title>
        <authorList>
            <person name="Liu X."/>
        </authorList>
    </citation>
    <scope>NUCLEOTIDE SEQUENCE [LARGE SCALE GENOMIC DNA]</scope>
    <source>
        <strain evidence="2">Cailab_2021Rc</strain>
        <tissue evidence="2">Muscle</tissue>
    </source>
</reference>
<proteinExistence type="predicted"/>
<feature type="compositionally biased region" description="Basic and acidic residues" evidence="1">
    <location>
        <begin position="89"/>
        <end position="100"/>
    </location>
</feature>
<feature type="compositionally biased region" description="Low complexity" evidence="1">
    <location>
        <begin position="27"/>
        <end position="36"/>
    </location>
</feature>
<dbReference type="Proteomes" id="UP001558652">
    <property type="component" value="Unassembled WGS sequence"/>
</dbReference>
<sequence length="185" mass="20625">MASESRNMSYKNKKQETTKIGAPTHPPALLLPLSPSRFHSRLCASPRPPSTLSAYSPGRRCAGNPASRTKDLDRLASVKELRPIPPVAESRRRQEGRTGFDLEAPTFPQRVPAVLVNPVQHGAVSFQVPLDRNCAMSALKVILEAVLPKNCWKLYVRSAPYAEQTFRKIYGGFRGVVWVNLQEIY</sequence>
<evidence type="ECO:0000313" key="2">
    <source>
        <dbReference type="EMBL" id="KAL1122582.1"/>
    </source>
</evidence>
<dbReference type="AlphaFoldDB" id="A0ABD0Y5P4"/>
<feature type="region of interest" description="Disordered" evidence="1">
    <location>
        <begin position="1"/>
        <end position="74"/>
    </location>
</feature>
<gene>
    <name evidence="2" type="ORF">AAG570_002912</name>
</gene>
<name>A0ABD0Y5P4_9HEMI</name>
<evidence type="ECO:0000256" key="1">
    <source>
        <dbReference type="SAM" id="MobiDB-lite"/>
    </source>
</evidence>
<accession>A0ABD0Y5P4</accession>
<comment type="caution">
    <text evidence="2">The sequence shown here is derived from an EMBL/GenBank/DDBJ whole genome shotgun (WGS) entry which is preliminary data.</text>
</comment>
<protein>
    <submittedName>
        <fullName evidence="2">Uncharacterized protein</fullName>
    </submittedName>
</protein>
<organism evidence="2 3">
    <name type="scientific">Ranatra chinensis</name>
    <dbReference type="NCBI Taxonomy" id="642074"/>
    <lineage>
        <taxon>Eukaryota</taxon>
        <taxon>Metazoa</taxon>
        <taxon>Ecdysozoa</taxon>
        <taxon>Arthropoda</taxon>
        <taxon>Hexapoda</taxon>
        <taxon>Insecta</taxon>
        <taxon>Pterygota</taxon>
        <taxon>Neoptera</taxon>
        <taxon>Paraneoptera</taxon>
        <taxon>Hemiptera</taxon>
        <taxon>Heteroptera</taxon>
        <taxon>Panheteroptera</taxon>
        <taxon>Nepomorpha</taxon>
        <taxon>Nepidae</taxon>
        <taxon>Ranatrinae</taxon>
        <taxon>Ranatra</taxon>
    </lineage>
</organism>
<feature type="region of interest" description="Disordered" evidence="1">
    <location>
        <begin position="83"/>
        <end position="102"/>
    </location>
</feature>
<keyword evidence="3" id="KW-1185">Reference proteome</keyword>
<dbReference type="EMBL" id="JBFDAA010000013">
    <property type="protein sequence ID" value="KAL1122582.1"/>
    <property type="molecule type" value="Genomic_DNA"/>
</dbReference>